<dbReference type="AlphaFoldDB" id="A0A1Q5TCX4"/>
<feature type="transmembrane region" description="Helical" evidence="7">
    <location>
        <begin position="232"/>
        <end position="252"/>
    </location>
</feature>
<dbReference type="Pfam" id="PF01226">
    <property type="entry name" value="Form_Nir_trans"/>
    <property type="match status" value="1"/>
</dbReference>
<dbReference type="GO" id="GO:0015513">
    <property type="term" value="F:high-affinity secondary active nitrite transmembrane transporter activity"/>
    <property type="evidence" value="ECO:0007669"/>
    <property type="project" value="TreeGrafter"/>
</dbReference>
<dbReference type="PANTHER" id="PTHR30520:SF6">
    <property type="entry name" value="FORMATE_NITRATE FAMILY TRANSPORTER (EUROFUNG)"/>
    <property type="match status" value="1"/>
</dbReference>
<comment type="subcellular location">
    <subcellularLocation>
        <location evidence="1">Membrane</location>
        <topology evidence="1">Multi-pass membrane protein</topology>
    </subcellularLocation>
</comment>
<accession>A0A1Q5TCX4</accession>
<keyword evidence="4 7" id="KW-1133">Transmembrane helix</keyword>
<evidence type="ECO:0000256" key="7">
    <source>
        <dbReference type="SAM" id="Phobius"/>
    </source>
</evidence>
<evidence type="ECO:0000256" key="2">
    <source>
        <dbReference type="ARBA" id="ARBA00022448"/>
    </source>
</evidence>
<feature type="transmembrane region" description="Helical" evidence="7">
    <location>
        <begin position="73"/>
        <end position="98"/>
    </location>
</feature>
<evidence type="ECO:0000256" key="5">
    <source>
        <dbReference type="ARBA" id="ARBA00023136"/>
    </source>
</evidence>
<dbReference type="EMBL" id="MNBE01000682">
    <property type="protein sequence ID" value="OKO98070.1"/>
    <property type="molecule type" value="Genomic_DNA"/>
</dbReference>
<keyword evidence="2" id="KW-0813">Transport</keyword>
<evidence type="ECO:0000256" key="6">
    <source>
        <dbReference type="ARBA" id="ARBA00049660"/>
    </source>
</evidence>
<name>A0A1Q5TCX4_9EURO</name>
<evidence type="ECO:0000256" key="1">
    <source>
        <dbReference type="ARBA" id="ARBA00004141"/>
    </source>
</evidence>
<feature type="transmembrane region" description="Helical" evidence="7">
    <location>
        <begin position="163"/>
        <end position="182"/>
    </location>
</feature>
<comment type="caution">
    <text evidence="8">The sequence shown here is derived from an EMBL/GenBank/DDBJ whole genome shotgun (WGS) entry which is preliminary data.</text>
</comment>
<dbReference type="STRING" id="1316194.A0A1Q5TCX4"/>
<proteinExistence type="inferred from homology"/>
<dbReference type="InterPro" id="IPR000292">
    <property type="entry name" value="For/NO2_transpt"/>
</dbReference>
<dbReference type="InterPro" id="IPR023271">
    <property type="entry name" value="Aquaporin-like"/>
</dbReference>
<evidence type="ECO:0000256" key="3">
    <source>
        <dbReference type="ARBA" id="ARBA00022692"/>
    </source>
</evidence>
<protein>
    <recommendedName>
        <fullName evidence="10">Formate transporter</fullName>
    </recommendedName>
</protein>
<evidence type="ECO:0008006" key="10">
    <source>
        <dbReference type="Google" id="ProtNLM"/>
    </source>
</evidence>
<sequence length="323" mass="35101">MTFDSFSPLEVIEAVGNTGVHKGNMRLDKVFFSAVSAGCLLSFACGTVLSTNASPWFQENAAGLIRTISALVFPYGLCMIILTGADLCTGSFMFTTVAALQRRLPWWKMLVHWLVTFLGNLAGSLFLVAIIFGYGEVFSKDPFKSAVISFATKKQVTPDFHMIFLRGIGCNWLVCLGCFFGLQGRDLASKIIGIWWPIFAFVSLGFDHVVANMTFIPLGIWLNAPGISVGLYIWKGIIPTLIGNILGGGLFCGEYPICNNSNATHFAKQRSGTYYWYMYLLDLNTLPITGLSKKTDSPTRPATKGDVEAAAADASPASTVLHA</sequence>
<evidence type="ECO:0000313" key="9">
    <source>
        <dbReference type="Proteomes" id="UP000186955"/>
    </source>
</evidence>
<comment type="similarity">
    <text evidence="6">Belongs to the FNT transporter (TC 1.A.16) family.</text>
</comment>
<gene>
    <name evidence="8" type="ORF">PENSUB_9650</name>
</gene>
<evidence type="ECO:0000313" key="8">
    <source>
        <dbReference type="EMBL" id="OKO98070.1"/>
    </source>
</evidence>
<organism evidence="8 9">
    <name type="scientific">Penicillium subrubescens</name>
    <dbReference type="NCBI Taxonomy" id="1316194"/>
    <lineage>
        <taxon>Eukaryota</taxon>
        <taxon>Fungi</taxon>
        <taxon>Dikarya</taxon>
        <taxon>Ascomycota</taxon>
        <taxon>Pezizomycotina</taxon>
        <taxon>Eurotiomycetes</taxon>
        <taxon>Eurotiomycetidae</taxon>
        <taxon>Eurotiales</taxon>
        <taxon>Aspergillaceae</taxon>
        <taxon>Penicillium</taxon>
    </lineage>
</organism>
<dbReference type="FunFam" id="1.20.1080.10:FF:000011">
    <property type="entry name" value="Formate family transporter"/>
    <property type="match status" value="1"/>
</dbReference>
<dbReference type="Gene3D" id="1.20.1080.10">
    <property type="entry name" value="Glycerol uptake facilitator protein"/>
    <property type="match status" value="1"/>
</dbReference>
<dbReference type="GO" id="GO:0005886">
    <property type="term" value="C:plasma membrane"/>
    <property type="evidence" value="ECO:0007669"/>
    <property type="project" value="TreeGrafter"/>
</dbReference>
<feature type="transmembrane region" description="Helical" evidence="7">
    <location>
        <begin position="30"/>
        <end position="53"/>
    </location>
</feature>
<reference evidence="8 9" key="1">
    <citation type="submission" date="2016-10" db="EMBL/GenBank/DDBJ databases">
        <title>Genome sequence of the ascomycete fungus Penicillium subrubescens.</title>
        <authorList>
            <person name="De Vries R.P."/>
            <person name="Peng M."/>
            <person name="Dilokpimol A."/>
            <person name="Hilden K."/>
            <person name="Makela M.R."/>
            <person name="Grigoriev I."/>
            <person name="Riley R."/>
            <person name="Granchi Z."/>
        </authorList>
    </citation>
    <scope>NUCLEOTIDE SEQUENCE [LARGE SCALE GENOMIC DNA]</scope>
    <source>
        <strain evidence="8 9">CBS 132785</strain>
    </source>
</reference>
<feature type="transmembrane region" description="Helical" evidence="7">
    <location>
        <begin position="110"/>
        <end position="134"/>
    </location>
</feature>
<feature type="transmembrane region" description="Helical" evidence="7">
    <location>
        <begin position="194"/>
        <end position="220"/>
    </location>
</feature>
<evidence type="ECO:0000256" key="4">
    <source>
        <dbReference type="ARBA" id="ARBA00022989"/>
    </source>
</evidence>
<dbReference type="Proteomes" id="UP000186955">
    <property type="component" value="Unassembled WGS sequence"/>
</dbReference>
<dbReference type="GO" id="GO:0015707">
    <property type="term" value="P:nitrite transport"/>
    <property type="evidence" value="ECO:0007669"/>
    <property type="project" value="TreeGrafter"/>
</dbReference>
<keyword evidence="3 7" id="KW-0812">Transmembrane</keyword>
<dbReference type="PANTHER" id="PTHR30520">
    <property type="entry name" value="FORMATE TRANSPORTER-RELATED"/>
    <property type="match status" value="1"/>
</dbReference>
<keyword evidence="9" id="KW-1185">Reference proteome</keyword>
<keyword evidence="5 7" id="KW-0472">Membrane</keyword>